<comment type="subcellular location">
    <subcellularLocation>
        <location evidence="1">Cytoplasm</location>
        <location evidence="1">Cytosol</location>
    </subcellularLocation>
</comment>
<gene>
    <name evidence="5" type="ORF">EUX98_g7794</name>
</gene>
<evidence type="ECO:0000313" key="6">
    <source>
        <dbReference type="Proteomes" id="UP000308730"/>
    </source>
</evidence>
<dbReference type="PANTHER" id="PTHR46555:SF1">
    <property type="entry name" value="UBIQUITIN-LIKE PROTEIN 4A"/>
    <property type="match status" value="1"/>
</dbReference>
<organism evidence="5 6">
    <name type="scientific">Antrodiella citrinella</name>
    <dbReference type="NCBI Taxonomy" id="2447956"/>
    <lineage>
        <taxon>Eukaryota</taxon>
        <taxon>Fungi</taxon>
        <taxon>Dikarya</taxon>
        <taxon>Basidiomycota</taxon>
        <taxon>Agaricomycotina</taxon>
        <taxon>Agaricomycetes</taxon>
        <taxon>Polyporales</taxon>
        <taxon>Steccherinaceae</taxon>
        <taxon>Antrodiella</taxon>
    </lineage>
</organism>
<feature type="region of interest" description="Disordered" evidence="3">
    <location>
        <begin position="26"/>
        <end position="53"/>
    </location>
</feature>
<reference evidence="5 6" key="1">
    <citation type="submission" date="2019-02" db="EMBL/GenBank/DDBJ databases">
        <title>Genome sequencing of the rare red list fungi Antrodiella citrinella (Flaviporus citrinellus).</title>
        <authorList>
            <person name="Buettner E."/>
            <person name="Kellner H."/>
        </authorList>
    </citation>
    <scope>NUCLEOTIDE SEQUENCE [LARGE SCALE GENOMIC DNA]</scope>
    <source>
        <strain evidence="5 6">DSM 108506</strain>
    </source>
</reference>
<dbReference type="GO" id="GO:0071816">
    <property type="term" value="P:tail-anchored membrane protein insertion into ER membrane"/>
    <property type="evidence" value="ECO:0007669"/>
    <property type="project" value="TreeGrafter"/>
</dbReference>
<evidence type="ECO:0000256" key="1">
    <source>
        <dbReference type="ARBA" id="ARBA00004514"/>
    </source>
</evidence>
<keyword evidence="6" id="KW-1185">Reference proteome</keyword>
<dbReference type="InterPro" id="IPR000626">
    <property type="entry name" value="Ubiquitin-like_dom"/>
</dbReference>
<dbReference type="GO" id="GO:0006620">
    <property type="term" value="P:post-translational protein targeting to endoplasmic reticulum membrane"/>
    <property type="evidence" value="ECO:0007669"/>
    <property type="project" value="InterPro"/>
</dbReference>
<dbReference type="SUPFAM" id="SSF54236">
    <property type="entry name" value="Ubiquitin-like"/>
    <property type="match status" value="1"/>
</dbReference>
<dbReference type="InterPro" id="IPR029071">
    <property type="entry name" value="Ubiquitin-like_domsf"/>
</dbReference>
<evidence type="ECO:0000256" key="3">
    <source>
        <dbReference type="SAM" id="MobiDB-lite"/>
    </source>
</evidence>
<dbReference type="OrthoDB" id="428577at2759"/>
<keyword evidence="2" id="KW-0963">Cytoplasm</keyword>
<comment type="caution">
    <text evidence="5">The sequence shown here is derived from an EMBL/GenBank/DDBJ whole genome shotgun (WGS) entry which is preliminary data.</text>
</comment>
<dbReference type="Pfam" id="PF00240">
    <property type="entry name" value="ubiquitin"/>
    <property type="match status" value="1"/>
</dbReference>
<dbReference type="AlphaFoldDB" id="A0A4S4ML71"/>
<proteinExistence type="predicted"/>
<accession>A0A4S4ML71</accession>
<dbReference type="InterPro" id="IPR047154">
    <property type="entry name" value="UBL4A-like"/>
</dbReference>
<dbReference type="GO" id="GO:0051087">
    <property type="term" value="F:protein-folding chaperone binding"/>
    <property type="evidence" value="ECO:0007669"/>
    <property type="project" value="TreeGrafter"/>
</dbReference>
<dbReference type="Gene3D" id="3.10.20.90">
    <property type="entry name" value="Phosphatidylinositol 3-kinase Catalytic Subunit, Chain A, domain 1"/>
    <property type="match status" value="1"/>
</dbReference>
<dbReference type="EMBL" id="SGPM01000355">
    <property type="protein sequence ID" value="THH26395.1"/>
    <property type="molecule type" value="Genomic_DNA"/>
</dbReference>
<sequence length="296" mass="31735">MASEQSRQGEYAFAKNYAAGISAHPVTFDNDYQQPPENTLRRIPIGPVDLPPPPERKVTEAARAGSIDITIKSTKPAQSYSLSVQSTDTIATIKSQLASRPGAPPADVQRLLLKGKALADGKLLKEYDVKEGDTVNLMVKPGFHWDPSDTAPSPLPAFISSSSKTPVGPEHITLLPEQPSKSSRGHARIPSVVLSPSPSLMAAPDEKLIDIPLLLDTSSIPDSGPLSSAGETTYHETVSQPIFWDRLFTFLSGEFSNQSDAATAWEDFFRASKGQLSVSEIAKIRDNVGVIGMAGT</sequence>
<evidence type="ECO:0000313" key="5">
    <source>
        <dbReference type="EMBL" id="THH26395.1"/>
    </source>
</evidence>
<dbReference type="PANTHER" id="PTHR46555">
    <property type="entry name" value="UBIQUITIN-LIKE PROTEIN 4A"/>
    <property type="match status" value="1"/>
</dbReference>
<dbReference type="Proteomes" id="UP000308730">
    <property type="component" value="Unassembled WGS sequence"/>
</dbReference>
<dbReference type="PROSITE" id="PS50053">
    <property type="entry name" value="UBIQUITIN_2"/>
    <property type="match status" value="1"/>
</dbReference>
<dbReference type="SMART" id="SM00213">
    <property type="entry name" value="UBQ"/>
    <property type="match status" value="1"/>
</dbReference>
<dbReference type="CDD" id="cd17039">
    <property type="entry name" value="Ubl_ubiquitin_like"/>
    <property type="match status" value="1"/>
</dbReference>
<evidence type="ECO:0000259" key="4">
    <source>
        <dbReference type="PROSITE" id="PS50053"/>
    </source>
</evidence>
<name>A0A4S4ML71_9APHY</name>
<evidence type="ECO:0000256" key="2">
    <source>
        <dbReference type="ARBA" id="ARBA00022490"/>
    </source>
</evidence>
<dbReference type="GO" id="GO:0071818">
    <property type="term" value="C:BAT3 complex"/>
    <property type="evidence" value="ECO:0007669"/>
    <property type="project" value="TreeGrafter"/>
</dbReference>
<feature type="domain" description="Ubiquitin-like" evidence="4">
    <location>
        <begin position="67"/>
        <end position="140"/>
    </location>
</feature>
<protein>
    <recommendedName>
        <fullName evidence="4">Ubiquitin-like domain-containing protein</fullName>
    </recommendedName>
</protein>